<dbReference type="InterPro" id="IPR019793">
    <property type="entry name" value="Peroxidases_heam-ligand_BS"/>
</dbReference>
<evidence type="ECO:0000256" key="1">
    <source>
        <dbReference type="ARBA" id="ARBA00000189"/>
    </source>
</evidence>
<dbReference type="CDD" id="cd00693">
    <property type="entry name" value="secretory_peroxidase"/>
    <property type="match status" value="1"/>
</dbReference>
<evidence type="ECO:0000256" key="11">
    <source>
        <dbReference type="ARBA" id="ARBA00023002"/>
    </source>
</evidence>
<dbReference type="InterPro" id="IPR033905">
    <property type="entry name" value="Secretory_peroxidase"/>
</dbReference>
<dbReference type="CDD" id="cd16745">
    <property type="entry name" value="RING-HC_AtRMA-like"/>
    <property type="match status" value="1"/>
</dbReference>
<dbReference type="Gene3D" id="1.10.520.10">
    <property type="match status" value="1"/>
</dbReference>
<evidence type="ECO:0000256" key="14">
    <source>
        <dbReference type="ARBA" id="ARBA00023180"/>
    </source>
</evidence>
<keyword evidence="5" id="KW-0575">Peroxidase</keyword>
<evidence type="ECO:0000256" key="4">
    <source>
        <dbReference type="ARBA" id="ARBA00012313"/>
    </source>
</evidence>
<dbReference type="InterPro" id="IPR019794">
    <property type="entry name" value="Peroxidases_AS"/>
</dbReference>
<dbReference type="SMART" id="SM00184">
    <property type="entry name" value="RING"/>
    <property type="match status" value="1"/>
</dbReference>
<dbReference type="GO" id="GO:0140825">
    <property type="term" value="F:lactoperoxidase activity"/>
    <property type="evidence" value="ECO:0007669"/>
    <property type="project" value="UniProtKB-EC"/>
</dbReference>
<gene>
    <name evidence="26" type="ORF">WN944_004614</name>
</gene>
<keyword evidence="23" id="KW-0732">Signal</keyword>
<dbReference type="GO" id="GO:0042744">
    <property type="term" value="P:hydrogen peroxide catabolic process"/>
    <property type="evidence" value="ECO:0007669"/>
    <property type="project" value="UniProtKB-KW"/>
</dbReference>
<comment type="function">
    <text evidence="2">Removal of H(2)O(2), oxidation of toxic reductants, biosynthesis and degradation of lignin, suberization, auxin catabolism, response to environmental stresses such as wounding, pathogen attack and oxidative stress. These functions might be dependent on each isozyme/isoform in each plant tissue.</text>
</comment>
<dbReference type="PANTHER" id="PTHR31388">
    <property type="entry name" value="PEROXIDASE 72-RELATED"/>
    <property type="match status" value="1"/>
</dbReference>
<dbReference type="PROSITE" id="PS00436">
    <property type="entry name" value="PEROXIDASE_2"/>
    <property type="match status" value="1"/>
</dbReference>
<reference evidence="26 27" key="1">
    <citation type="submission" date="2024-05" db="EMBL/GenBank/DDBJ databases">
        <title>Haplotype-resolved chromosome-level genome assembly of Huyou (Citrus changshanensis).</title>
        <authorList>
            <person name="Miao C."/>
            <person name="Chen W."/>
            <person name="Wu Y."/>
            <person name="Wang L."/>
            <person name="Zhao S."/>
            <person name="Grierson D."/>
            <person name="Xu C."/>
            <person name="Chen K."/>
        </authorList>
    </citation>
    <scope>NUCLEOTIDE SEQUENCE [LARGE SCALE GENOMIC DNA]</scope>
    <source>
        <strain evidence="26">01-14</strain>
        <tissue evidence="26">Leaf</tissue>
    </source>
</reference>
<keyword evidence="27" id="KW-1185">Reference proteome</keyword>
<dbReference type="PROSITE" id="PS50873">
    <property type="entry name" value="PEROXIDASE_4"/>
    <property type="match status" value="1"/>
</dbReference>
<dbReference type="InterPro" id="IPR002016">
    <property type="entry name" value="Haem_peroxidase"/>
</dbReference>
<evidence type="ECO:0000256" key="7">
    <source>
        <dbReference type="ARBA" id="ARBA00022723"/>
    </source>
</evidence>
<comment type="cofactor">
    <cofactor evidence="18">
        <name>Ca(2+)</name>
        <dbReference type="ChEBI" id="CHEBI:29108"/>
    </cofactor>
    <text evidence="18">Binds 2 calcium ions per subunit.</text>
</comment>
<dbReference type="InterPro" id="IPR000823">
    <property type="entry name" value="Peroxidase_pln"/>
</dbReference>
<comment type="similarity">
    <text evidence="3">Belongs to the peroxidase family. Ascorbate peroxidase subfamily.</text>
</comment>
<accession>A0AAP0M1G9</accession>
<dbReference type="Gene3D" id="1.10.420.10">
    <property type="entry name" value="Peroxidase, domain 2"/>
    <property type="match status" value="1"/>
</dbReference>
<dbReference type="EMBL" id="JBCGBO010000006">
    <property type="protein sequence ID" value="KAK9193913.1"/>
    <property type="molecule type" value="Genomic_DNA"/>
</dbReference>
<dbReference type="Pfam" id="PF00141">
    <property type="entry name" value="peroxidase"/>
    <property type="match status" value="1"/>
</dbReference>
<evidence type="ECO:0000256" key="19">
    <source>
        <dbReference type="PIRSR" id="PIRSR600823-4"/>
    </source>
</evidence>
<feature type="disulfide bond" evidence="20">
    <location>
        <begin position="70"/>
        <end position="75"/>
    </location>
</feature>
<dbReference type="PROSITE" id="PS50089">
    <property type="entry name" value="ZF_RING_2"/>
    <property type="match status" value="1"/>
</dbReference>
<evidence type="ECO:0000256" key="21">
    <source>
        <dbReference type="PROSITE-ProRule" id="PRU00175"/>
    </source>
</evidence>
<dbReference type="AlphaFoldDB" id="A0AAP0M1G9"/>
<dbReference type="Pfam" id="PF13639">
    <property type="entry name" value="zf-RING_2"/>
    <property type="match status" value="1"/>
</dbReference>
<feature type="active site" description="Proton acceptor" evidence="16">
    <location>
        <position position="68"/>
    </location>
</feature>
<feature type="binding site" evidence="18">
    <location>
        <position position="251"/>
    </location>
    <ligand>
        <name>Ca(2+)</name>
        <dbReference type="ChEBI" id="CHEBI:29108"/>
        <label>2</label>
    </ligand>
</feature>
<dbReference type="FunFam" id="1.10.420.10:FF:000001">
    <property type="entry name" value="Peroxidase"/>
    <property type="match status" value="1"/>
</dbReference>
<dbReference type="GO" id="GO:0008270">
    <property type="term" value="F:zinc ion binding"/>
    <property type="evidence" value="ECO:0007669"/>
    <property type="project" value="UniProtKB-KW"/>
</dbReference>
<sequence>MSFYSLTSSIAAATIFITLLFSNSQAQLNSSFYATTCPNVTTIVRNALQQAMQSDIRIGASLIRLHFHDCFVNGCDGSVLLDRGGNITQSEKDGGPNTNSARGFGVVDNIKTAVENSCPGVVSCADILALAAESSVSLAGGPSWNVLLGRRDGLRANQSGANSSIPAPIDSLSNLTSKFSAVGLDTTDLVALSGAHTFGRAQCRIFSSRLYNFNGTGNPDPTVNGTYLTTLRRICPQNGNGSALANLDPTTADTFDNNYYTNLQNNQGLLQSDQELFSTNGPAAIVAIVNNFASNQTAFFQQFVQSMISMGNISPLTGSNGEIRADWFFISGFVQSEMGEETSDTMNLDLNLGPGPEAQSGSIPTEVVNLDDWVDEPIDRLREAVRLRSRQRYRWRQVPIPPESRNLPMELDQLLSHSANGSTLQTGEGSVAAEERANEVPKTCENNTGFLEDEVSEKKDDDEKGSGNDGSFFDCNICLDLSRDPVVTCCGHLFCWPCLYRWLHVHSDAKECPVCKGEVTVKNITPIYGRGNSTREPEEDSSLKIPLRPQGRRIESLRQTIQRTAYSFPVEEMIRRLGSRFDLARDLTPLRDGSSARETGERANSLINRILTSRGIRGEQNTVSAPPDDVDVQSGSNAEGEARFLHSLLMRRQAQAHRAPTFSSSFSSTLNSAERVLEFYFRNLPERRNQEQPSPPVDDRDSFSSIAAVINSESQMDTAVEIDSMVSLSTSSSRRRSDSSRVSDVDSGDSRAPRRRRLN</sequence>
<feature type="compositionally biased region" description="Basic and acidic residues" evidence="22">
    <location>
        <begin position="456"/>
        <end position="466"/>
    </location>
</feature>
<evidence type="ECO:0000256" key="13">
    <source>
        <dbReference type="ARBA" id="ARBA00023157"/>
    </source>
</evidence>
<evidence type="ECO:0000256" key="3">
    <source>
        <dbReference type="ARBA" id="ARBA00006873"/>
    </source>
</evidence>
<evidence type="ECO:0000256" key="23">
    <source>
        <dbReference type="SAM" id="SignalP"/>
    </source>
</evidence>
<evidence type="ECO:0000256" key="17">
    <source>
        <dbReference type="PIRSR" id="PIRSR600823-2"/>
    </source>
</evidence>
<feature type="binding site" evidence="18">
    <location>
        <position position="91"/>
    </location>
    <ligand>
        <name>Ca(2+)</name>
        <dbReference type="ChEBI" id="CHEBI:29108"/>
        <label>1</label>
    </ligand>
</feature>
<feature type="binding site" description="axial binding residue" evidence="18">
    <location>
        <position position="196"/>
    </location>
    <ligand>
        <name>heme b</name>
        <dbReference type="ChEBI" id="CHEBI:60344"/>
    </ligand>
    <ligandPart>
        <name>Fe</name>
        <dbReference type="ChEBI" id="CHEBI:18248"/>
    </ligandPart>
</feature>
<dbReference type="PROSITE" id="PS00518">
    <property type="entry name" value="ZF_RING_1"/>
    <property type="match status" value="1"/>
</dbReference>
<dbReference type="Gene3D" id="3.30.40.10">
    <property type="entry name" value="Zinc/RING finger domain, C3HC4 (zinc finger)"/>
    <property type="match status" value="1"/>
</dbReference>
<keyword evidence="15" id="KW-0376">Hydrogen peroxide</keyword>
<feature type="binding site" evidence="18">
    <location>
        <position position="72"/>
    </location>
    <ligand>
        <name>Ca(2+)</name>
        <dbReference type="ChEBI" id="CHEBI:29108"/>
        <label>1</label>
    </ligand>
</feature>
<evidence type="ECO:0000313" key="27">
    <source>
        <dbReference type="Proteomes" id="UP001428341"/>
    </source>
</evidence>
<feature type="domain" description="RING-type" evidence="24">
    <location>
        <begin position="475"/>
        <end position="516"/>
    </location>
</feature>
<feature type="binding site" evidence="18">
    <location>
        <position position="248"/>
    </location>
    <ligand>
        <name>Ca(2+)</name>
        <dbReference type="ChEBI" id="CHEBI:29108"/>
        <label>2</label>
    </ligand>
</feature>
<dbReference type="GO" id="GO:0020037">
    <property type="term" value="F:heme binding"/>
    <property type="evidence" value="ECO:0007669"/>
    <property type="project" value="InterPro"/>
</dbReference>
<dbReference type="SUPFAM" id="SSF57850">
    <property type="entry name" value="RING/U-box"/>
    <property type="match status" value="1"/>
</dbReference>
<feature type="binding site" evidence="18">
    <location>
        <position position="197"/>
    </location>
    <ligand>
        <name>Ca(2+)</name>
        <dbReference type="ChEBI" id="CHEBI:29108"/>
        <label>2</label>
    </ligand>
</feature>
<evidence type="ECO:0000256" key="16">
    <source>
        <dbReference type="PIRSR" id="PIRSR600823-1"/>
    </source>
</evidence>
<dbReference type="InterPro" id="IPR010255">
    <property type="entry name" value="Haem_peroxidase_sf"/>
</dbReference>
<evidence type="ECO:0000256" key="5">
    <source>
        <dbReference type="ARBA" id="ARBA00022559"/>
    </source>
</evidence>
<dbReference type="Proteomes" id="UP001428341">
    <property type="component" value="Unassembled WGS sequence"/>
</dbReference>
<feature type="region of interest" description="Disordered" evidence="22">
    <location>
        <begin position="724"/>
        <end position="759"/>
    </location>
</feature>
<keyword evidence="14" id="KW-0325">Glycoprotein</keyword>
<dbReference type="PRINTS" id="PR00458">
    <property type="entry name" value="PEROXIDASE"/>
</dbReference>
<evidence type="ECO:0000256" key="15">
    <source>
        <dbReference type="ARBA" id="ARBA00023324"/>
    </source>
</evidence>
<dbReference type="FunFam" id="3.30.40.10:FF:000882">
    <property type="entry name" value="E3 ubiquitin-protein ligase RMA3"/>
    <property type="match status" value="1"/>
</dbReference>
<dbReference type="PROSITE" id="PS00435">
    <property type="entry name" value="PEROXIDASE_1"/>
    <property type="match status" value="1"/>
</dbReference>
<evidence type="ECO:0000256" key="9">
    <source>
        <dbReference type="ARBA" id="ARBA00022833"/>
    </source>
</evidence>
<keyword evidence="12 18" id="KW-0408">Iron</keyword>
<organism evidence="26 27">
    <name type="scientific">Citrus x changshan-huyou</name>
    <dbReference type="NCBI Taxonomy" id="2935761"/>
    <lineage>
        <taxon>Eukaryota</taxon>
        <taxon>Viridiplantae</taxon>
        <taxon>Streptophyta</taxon>
        <taxon>Embryophyta</taxon>
        <taxon>Tracheophyta</taxon>
        <taxon>Spermatophyta</taxon>
        <taxon>Magnoliopsida</taxon>
        <taxon>eudicotyledons</taxon>
        <taxon>Gunneridae</taxon>
        <taxon>Pentapetalae</taxon>
        <taxon>rosids</taxon>
        <taxon>malvids</taxon>
        <taxon>Sapindales</taxon>
        <taxon>Rutaceae</taxon>
        <taxon>Aurantioideae</taxon>
        <taxon>Citrus</taxon>
    </lineage>
</organism>
<keyword evidence="6" id="KW-0349">Heme</keyword>
<feature type="binding site" evidence="18">
    <location>
        <position position="256"/>
    </location>
    <ligand>
        <name>Ca(2+)</name>
        <dbReference type="ChEBI" id="CHEBI:29108"/>
        <label>2</label>
    </ligand>
</feature>
<feature type="domain" description="Plant heme peroxidase family profile" evidence="25">
    <location>
        <begin position="27"/>
        <end position="331"/>
    </location>
</feature>
<evidence type="ECO:0000256" key="18">
    <source>
        <dbReference type="PIRSR" id="PIRSR600823-3"/>
    </source>
</evidence>
<dbReference type="SUPFAM" id="SSF48113">
    <property type="entry name" value="Heme-dependent peroxidases"/>
    <property type="match status" value="1"/>
</dbReference>
<feature type="disulfide bond" evidence="20">
    <location>
        <begin position="203"/>
        <end position="235"/>
    </location>
</feature>
<evidence type="ECO:0000256" key="22">
    <source>
        <dbReference type="SAM" id="MobiDB-lite"/>
    </source>
</evidence>
<comment type="caution">
    <text evidence="26">The sequence shown here is derived from an EMBL/GenBank/DDBJ whole genome shotgun (WGS) entry which is preliminary data.</text>
</comment>
<evidence type="ECO:0000256" key="2">
    <source>
        <dbReference type="ARBA" id="ARBA00002322"/>
    </source>
</evidence>
<dbReference type="PRINTS" id="PR00461">
    <property type="entry name" value="PLPEROXIDASE"/>
</dbReference>
<comment type="catalytic activity">
    <reaction evidence="1">
        <text>2 a phenolic donor + H2O2 = 2 a phenolic radical donor + 2 H2O</text>
        <dbReference type="Rhea" id="RHEA:56136"/>
        <dbReference type="ChEBI" id="CHEBI:15377"/>
        <dbReference type="ChEBI" id="CHEBI:16240"/>
        <dbReference type="ChEBI" id="CHEBI:139520"/>
        <dbReference type="ChEBI" id="CHEBI:139521"/>
        <dbReference type="EC" id="1.11.1.7"/>
    </reaction>
</comment>
<evidence type="ECO:0000256" key="12">
    <source>
        <dbReference type="ARBA" id="ARBA00023004"/>
    </source>
</evidence>
<feature type="chain" id="PRO_5042946803" description="peroxidase" evidence="23">
    <location>
        <begin position="27"/>
        <end position="759"/>
    </location>
</feature>
<name>A0AAP0M1G9_9ROSI</name>
<keyword evidence="9" id="KW-0862">Zinc</keyword>
<feature type="signal peptide" evidence="23">
    <location>
        <begin position="1"/>
        <end position="26"/>
    </location>
</feature>
<keyword evidence="13 20" id="KW-1015">Disulfide bond</keyword>
<feature type="site" description="Transition state stabilizer" evidence="19">
    <location>
        <position position="64"/>
    </location>
</feature>
<evidence type="ECO:0000256" key="8">
    <source>
        <dbReference type="ARBA" id="ARBA00022771"/>
    </source>
</evidence>
<evidence type="ECO:0000256" key="20">
    <source>
        <dbReference type="PIRSR" id="PIRSR600823-5"/>
    </source>
</evidence>
<dbReference type="GO" id="GO:0006979">
    <property type="term" value="P:response to oxidative stress"/>
    <property type="evidence" value="ECO:0007669"/>
    <property type="project" value="InterPro"/>
</dbReference>
<feature type="disulfide bond" evidence="20">
    <location>
        <begin position="37"/>
        <end position="118"/>
    </location>
</feature>
<keyword evidence="10 18" id="KW-0106">Calcium</keyword>
<dbReference type="PANTHER" id="PTHR31388:SF139">
    <property type="entry name" value="PEROXIDASE 53"/>
    <property type="match status" value="1"/>
</dbReference>
<evidence type="ECO:0000259" key="24">
    <source>
        <dbReference type="PROSITE" id="PS50089"/>
    </source>
</evidence>
<comment type="cofactor">
    <cofactor evidence="18">
        <name>heme b</name>
        <dbReference type="ChEBI" id="CHEBI:60344"/>
    </cofactor>
    <text evidence="18">Binds 1 heme b (iron(II)-protoporphyrin IX) group per subunit.</text>
</comment>
<protein>
    <recommendedName>
        <fullName evidence="4">peroxidase</fullName>
        <ecNumber evidence="4">1.11.1.7</ecNumber>
    </recommendedName>
</protein>
<feature type="region of interest" description="Disordered" evidence="22">
    <location>
        <begin position="420"/>
        <end position="466"/>
    </location>
</feature>
<evidence type="ECO:0000256" key="10">
    <source>
        <dbReference type="ARBA" id="ARBA00022837"/>
    </source>
</evidence>
<evidence type="ECO:0000313" key="26">
    <source>
        <dbReference type="EMBL" id="KAK9193913.1"/>
    </source>
</evidence>
<keyword evidence="11" id="KW-0560">Oxidoreductase</keyword>
<evidence type="ECO:0000259" key="25">
    <source>
        <dbReference type="PROSITE" id="PS50873"/>
    </source>
</evidence>
<feature type="binding site" evidence="18">
    <location>
        <position position="69"/>
    </location>
    <ligand>
        <name>Ca(2+)</name>
        <dbReference type="ChEBI" id="CHEBI:29108"/>
        <label>1</label>
    </ligand>
</feature>
<dbReference type="InterPro" id="IPR017907">
    <property type="entry name" value="Znf_RING_CS"/>
</dbReference>
<feature type="binding site" evidence="17">
    <location>
        <position position="166"/>
    </location>
    <ligand>
        <name>substrate</name>
    </ligand>
</feature>
<proteinExistence type="inferred from homology"/>
<feature type="binding site" evidence="18">
    <location>
        <position position="74"/>
    </location>
    <ligand>
        <name>Ca(2+)</name>
        <dbReference type="ChEBI" id="CHEBI:29108"/>
        <label>1</label>
    </ligand>
</feature>
<feature type="compositionally biased region" description="Basic and acidic residues" evidence="22">
    <location>
        <begin position="735"/>
        <end position="752"/>
    </location>
</feature>
<feature type="binding site" evidence="18">
    <location>
        <position position="78"/>
    </location>
    <ligand>
        <name>Ca(2+)</name>
        <dbReference type="ChEBI" id="CHEBI:29108"/>
        <label>1</label>
    </ligand>
</feature>
<keyword evidence="7 18" id="KW-0479">Metal-binding</keyword>
<feature type="binding site" evidence="18">
    <location>
        <position position="76"/>
    </location>
    <ligand>
        <name>Ca(2+)</name>
        <dbReference type="ChEBI" id="CHEBI:29108"/>
        <label>1</label>
    </ligand>
</feature>
<dbReference type="FunFam" id="1.10.520.10:FF:000001">
    <property type="entry name" value="Peroxidase"/>
    <property type="match status" value="1"/>
</dbReference>
<evidence type="ECO:0000256" key="6">
    <source>
        <dbReference type="ARBA" id="ARBA00022617"/>
    </source>
</evidence>
<keyword evidence="8 21" id="KW-0863">Zinc-finger</keyword>
<dbReference type="EC" id="1.11.1.7" evidence="4"/>
<dbReference type="InterPro" id="IPR013083">
    <property type="entry name" value="Znf_RING/FYVE/PHD"/>
</dbReference>
<dbReference type="InterPro" id="IPR001841">
    <property type="entry name" value="Znf_RING"/>
</dbReference>